<comment type="subcellular location">
    <subcellularLocation>
        <location evidence="1">Cell membrane</location>
        <topology evidence="1">Multi-pass membrane protein</topology>
    </subcellularLocation>
</comment>
<dbReference type="GO" id="GO:0005886">
    <property type="term" value="C:plasma membrane"/>
    <property type="evidence" value="ECO:0007669"/>
    <property type="project" value="UniProtKB-SubCell"/>
</dbReference>
<accession>A0A835YRB4</accession>
<sequence>MSIPQPPGDARNGVQVVLVKQPCFEELPQEALRGPLAAVGTLTTQLGAAVAAQALKQQPDRPLWPAAADATVVLLVAAAEAVAAPATLAAAVTVGATALPDRQPLVLLALPKGLSLGQLVVPLVFALCAAAAAGAAAATAAGPLASAESGSGGGRGLPLLPTREPHVAPELSADTHIRQAPKRWDGFVPTGTETYIPPMYAPSSSADRNHALFSAVRDNDFDKSSDSYEKGLITGMGIIAGVGMLCLLFAPLAYTYIGRRGSDLNMTIDDCELEGITGMGIIAGVGVLCVLFAPLSYAYIGRRANCCHATKAKRPGAGGAAIVFGLMWAIAAVTSAGEDAGQVATLLTQAQQLAAEAADAAAQTLTVAQSILDEGEKCVTKLPLPMPLPKQRVGKRLVTKNRAAVVEQLRTYADAVAALAASDNFNDAIRMVSVIERLRAAADAAAALVASDNFNDAIRMCVDAAAALAASDNFIDAIRMCVDAVAALAASNNFNDAIRMVTQNVADGIDDSQAWRLPVIAVVATIFGACMLIYLATAILIILKGKLIFKRRDGTFAACCSLRGKPIFKRRDGTFAARCSLRALTAVTVTSLILMWALFTAAIGSAMAGGDFSVVWRLRDDVGGCDPDANTVAVADGNTVVAFYVNCQGDDPLFTAVSQGQEALVTAMGTLAPLADKIFGNRLVAAVCNANVAALGDSLDRLNSLSYRASTLATQAQEDFSCRTINGLYVDAVYETGCRDVNAACFNTINI</sequence>
<evidence type="ECO:0000313" key="16">
    <source>
        <dbReference type="Proteomes" id="UP000664859"/>
    </source>
</evidence>
<keyword evidence="11" id="KW-0868">Chloride</keyword>
<feature type="transmembrane region" description="Helical" evidence="14">
    <location>
        <begin position="320"/>
        <end position="337"/>
    </location>
</feature>
<evidence type="ECO:0000256" key="7">
    <source>
        <dbReference type="ARBA" id="ARBA00023065"/>
    </source>
</evidence>
<feature type="transmembrane region" description="Helical" evidence="14">
    <location>
        <begin position="72"/>
        <end position="99"/>
    </location>
</feature>
<evidence type="ECO:0000256" key="14">
    <source>
        <dbReference type="SAM" id="Phobius"/>
    </source>
</evidence>
<keyword evidence="5 14" id="KW-0812">Transmembrane</keyword>
<proteinExistence type="inferred from homology"/>
<dbReference type="InterPro" id="IPR006990">
    <property type="entry name" value="Tweety"/>
</dbReference>
<keyword evidence="7" id="KW-0406">Ion transport</keyword>
<feature type="transmembrane region" description="Helical" evidence="14">
    <location>
        <begin position="119"/>
        <end position="145"/>
    </location>
</feature>
<evidence type="ECO:0000256" key="5">
    <source>
        <dbReference type="ARBA" id="ARBA00022692"/>
    </source>
</evidence>
<comment type="similarity">
    <text evidence="2">Belongs to the tweety family.</text>
</comment>
<dbReference type="GO" id="GO:0034707">
    <property type="term" value="C:chloride channel complex"/>
    <property type="evidence" value="ECO:0007669"/>
    <property type="project" value="UniProtKB-KW"/>
</dbReference>
<evidence type="ECO:0000256" key="10">
    <source>
        <dbReference type="ARBA" id="ARBA00023180"/>
    </source>
</evidence>
<keyword evidence="6 14" id="KW-1133">Transmembrane helix</keyword>
<feature type="transmembrane region" description="Helical" evidence="14">
    <location>
        <begin position="519"/>
        <end position="543"/>
    </location>
</feature>
<evidence type="ECO:0000256" key="11">
    <source>
        <dbReference type="ARBA" id="ARBA00023214"/>
    </source>
</evidence>
<evidence type="ECO:0000256" key="12">
    <source>
        <dbReference type="ARBA" id="ARBA00023303"/>
    </source>
</evidence>
<keyword evidence="12" id="KW-0407">Ion channel</keyword>
<dbReference type="AlphaFoldDB" id="A0A835YRB4"/>
<keyword evidence="4" id="KW-1003">Cell membrane</keyword>
<evidence type="ECO:0000256" key="13">
    <source>
        <dbReference type="SAM" id="MobiDB-lite"/>
    </source>
</evidence>
<dbReference type="Proteomes" id="UP000664859">
    <property type="component" value="Unassembled WGS sequence"/>
</dbReference>
<keyword evidence="16" id="KW-1185">Reference proteome</keyword>
<feature type="transmembrane region" description="Helical" evidence="14">
    <location>
        <begin position="276"/>
        <end position="300"/>
    </location>
</feature>
<evidence type="ECO:0000313" key="15">
    <source>
        <dbReference type="EMBL" id="KAG5179744.1"/>
    </source>
</evidence>
<reference evidence="15" key="1">
    <citation type="submission" date="2021-02" db="EMBL/GenBank/DDBJ databases">
        <title>First Annotated Genome of the Yellow-green Alga Tribonema minus.</title>
        <authorList>
            <person name="Mahan K.M."/>
        </authorList>
    </citation>
    <scope>NUCLEOTIDE SEQUENCE</scope>
    <source>
        <strain evidence="15">UTEX B ZZ1240</strain>
    </source>
</reference>
<evidence type="ECO:0000256" key="9">
    <source>
        <dbReference type="ARBA" id="ARBA00023173"/>
    </source>
</evidence>
<keyword evidence="10" id="KW-0325">Glycoprotein</keyword>
<evidence type="ECO:0000256" key="1">
    <source>
        <dbReference type="ARBA" id="ARBA00004651"/>
    </source>
</evidence>
<organism evidence="15 16">
    <name type="scientific">Tribonema minus</name>
    <dbReference type="NCBI Taxonomy" id="303371"/>
    <lineage>
        <taxon>Eukaryota</taxon>
        <taxon>Sar</taxon>
        <taxon>Stramenopiles</taxon>
        <taxon>Ochrophyta</taxon>
        <taxon>PX clade</taxon>
        <taxon>Xanthophyceae</taxon>
        <taxon>Tribonematales</taxon>
        <taxon>Tribonemataceae</taxon>
        <taxon>Tribonema</taxon>
    </lineage>
</organism>
<dbReference type="EMBL" id="JAFCMP010000445">
    <property type="protein sequence ID" value="KAG5179744.1"/>
    <property type="molecule type" value="Genomic_DNA"/>
</dbReference>
<comment type="caution">
    <text evidence="15">The sequence shown here is derived from an EMBL/GenBank/DDBJ whole genome shotgun (WGS) entry which is preliminary data.</text>
</comment>
<protein>
    <submittedName>
        <fullName evidence="15">Uncharacterized protein</fullName>
    </submittedName>
</protein>
<dbReference type="PANTHER" id="PTHR12424">
    <property type="entry name" value="TWEETY-RELATED"/>
    <property type="match status" value="1"/>
</dbReference>
<name>A0A835YRB4_9STRA</name>
<evidence type="ECO:0000256" key="6">
    <source>
        <dbReference type="ARBA" id="ARBA00022989"/>
    </source>
</evidence>
<evidence type="ECO:0000256" key="8">
    <source>
        <dbReference type="ARBA" id="ARBA00023136"/>
    </source>
</evidence>
<evidence type="ECO:0000256" key="2">
    <source>
        <dbReference type="ARBA" id="ARBA00009849"/>
    </source>
</evidence>
<feature type="region of interest" description="Disordered" evidence="13">
    <location>
        <begin position="144"/>
        <end position="163"/>
    </location>
</feature>
<gene>
    <name evidence="15" type="ORF">JKP88DRAFT_273576</name>
</gene>
<keyword evidence="8 14" id="KW-0472">Membrane</keyword>
<keyword evidence="3" id="KW-0813">Transport</keyword>
<feature type="transmembrane region" description="Helical" evidence="14">
    <location>
        <begin position="232"/>
        <end position="256"/>
    </location>
</feature>
<keyword evidence="9" id="KW-0869">Chloride channel</keyword>
<evidence type="ECO:0000256" key="3">
    <source>
        <dbReference type="ARBA" id="ARBA00022448"/>
    </source>
</evidence>
<evidence type="ECO:0000256" key="4">
    <source>
        <dbReference type="ARBA" id="ARBA00022475"/>
    </source>
</evidence>
<dbReference type="GO" id="GO:0005254">
    <property type="term" value="F:chloride channel activity"/>
    <property type="evidence" value="ECO:0007669"/>
    <property type="project" value="UniProtKB-KW"/>
</dbReference>
<feature type="transmembrane region" description="Helical" evidence="14">
    <location>
        <begin position="579"/>
        <end position="599"/>
    </location>
</feature>